<dbReference type="InterPro" id="IPR020831">
    <property type="entry name" value="GlycerAld/Erythrose_P_DH"/>
</dbReference>
<evidence type="ECO:0000256" key="1">
    <source>
        <dbReference type="ARBA" id="ARBA00023002"/>
    </source>
</evidence>
<dbReference type="PANTHER" id="PTHR43148">
    <property type="entry name" value="GLYCERALDEHYDE-3-PHOSPHATE DEHYDROGENASE 2"/>
    <property type="match status" value="1"/>
</dbReference>
<feature type="domain" description="Glyceraldehyde 3-phosphate dehydrogenase catalytic" evidence="2">
    <location>
        <begin position="3"/>
        <end position="69"/>
    </location>
</feature>
<dbReference type="Gene3D" id="3.30.360.10">
    <property type="entry name" value="Dihydrodipicolinate Reductase, domain 2"/>
    <property type="match status" value="1"/>
</dbReference>
<dbReference type="Pfam" id="PF02800">
    <property type="entry name" value="Gp_dh_C"/>
    <property type="match status" value="1"/>
</dbReference>
<gene>
    <name evidence="3" type="primary">gapC</name>
    <name evidence="3" type="ORF">NMW_0837</name>
</gene>
<reference evidence="3" key="1">
    <citation type="journal article" date="2008" name="Proc. Natl. Acad. Sci. U.S.A.">
        <title>Whole-genome comparison of disease and carriage strains provides insights into virulence evolution in Neisseria meningitidis.</title>
        <authorList>
            <person name="Schoen C."/>
            <person name="Blom J."/>
            <person name="Claus H."/>
            <person name="Schramm-Glueck A."/>
            <person name="Brandt P."/>
            <person name="Mueller T."/>
            <person name="Goesmann A."/>
            <person name="Joseph B."/>
            <person name="Konietzny S."/>
            <person name="Kurzai O."/>
            <person name="Schmitt C."/>
            <person name="Friedrich T."/>
            <person name="Linke B."/>
            <person name="Vogel U."/>
            <person name="Frosch M."/>
        </authorList>
    </citation>
    <scope>NUCLEOTIDE SEQUENCE</scope>
    <source>
        <strain evidence="3">Alpha275</strain>
    </source>
</reference>
<organism evidence="3">
    <name type="scientific">Neisseria meningitidis alpha275</name>
    <dbReference type="NCBI Taxonomy" id="295996"/>
    <lineage>
        <taxon>Bacteria</taxon>
        <taxon>Pseudomonadati</taxon>
        <taxon>Pseudomonadota</taxon>
        <taxon>Betaproteobacteria</taxon>
        <taxon>Neisseriales</taxon>
        <taxon>Neisseriaceae</taxon>
        <taxon>Neisseria</taxon>
    </lineage>
</organism>
<dbReference type="InterPro" id="IPR020829">
    <property type="entry name" value="GlycerAld_3-P_DH_cat"/>
</dbReference>
<evidence type="ECO:0000313" key="3">
    <source>
        <dbReference type="EMBL" id="CBA06366.1"/>
    </source>
</evidence>
<accession>C6SIR7</accession>
<evidence type="ECO:0000259" key="2">
    <source>
        <dbReference type="Pfam" id="PF02800"/>
    </source>
</evidence>
<dbReference type="GO" id="GO:0004365">
    <property type="term" value="F:glyceraldehyde-3-phosphate dehydrogenase (NAD+) (phosphorylating) activity"/>
    <property type="evidence" value="ECO:0007669"/>
    <property type="project" value="UniProtKB-EC"/>
</dbReference>
<protein>
    <submittedName>
        <fullName evidence="3">Glyceraldehyde 3-phosphate dehydrogenase</fullName>
        <ecNumber evidence="3">1.2.1.12</ecNumber>
    </submittedName>
</protein>
<sequence>MVSILERPVTKEEINAAMKAAASESYGYNEDQIVSSDVVGIEYGSLFDATQTRVMTVGGKQLVKTVAWYDNEMSYTCQLVRTLEYFAGKI</sequence>
<dbReference type="AlphaFoldDB" id="C6SIR7"/>
<dbReference type="EMBL" id="AM889138">
    <property type="protein sequence ID" value="CBA06366.1"/>
    <property type="molecule type" value="Genomic_DNA"/>
</dbReference>
<keyword evidence="1 3" id="KW-0560">Oxidoreductase</keyword>
<name>C6SIR7_NEIME</name>
<proteinExistence type="predicted"/>
<dbReference type="EC" id="1.2.1.12" evidence="3"/>
<dbReference type="SUPFAM" id="SSF55347">
    <property type="entry name" value="Glyceraldehyde-3-phosphate dehydrogenase-like, C-terminal domain"/>
    <property type="match status" value="1"/>
</dbReference>